<reference evidence="1 2" key="1">
    <citation type="journal article" date="2022" name="bioRxiv">
        <title>An ancient truncated duplication of the anti-Mullerian hormone receptor type 2 gene is a potential conserved master sex determinant in the Pangasiidae catfish family.</title>
        <authorList>
            <person name="Wen M."/>
            <person name="Pan Q."/>
            <person name="Jouanno E."/>
            <person name="Montfort J."/>
            <person name="Zahm M."/>
            <person name="Cabau C."/>
            <person name="Klopp C."/>
            <person name="Iampietro C."/>
            <person name="Roques C."/>
            <person name="Bouchez O."/>
            <person name="Castinel A."/>
            <person name="Donnadieu C."/>
            <person name="Parrinello H."/>
            <person name="Poncet C."/>
            <person name="Belmonte E."/>
            <person name="Gautier V."/>
            <person name="Avarre J.-C."/>
            <person name="Dugue R."/>
            <person name="Gustiano R."/>
            <person name="Ha T.T.T."/>
            <person name="Campet M."/>
            <person name="Sriphairoj K."/>
            <person name="Ribolli J."/>
            <person name="de Almeida F.L."/>
            <person name="Desvignes T."/>
            <person name="Postlethwait J.H."/>
            <person name="Bucao C.F."/>
            <person name="Robinson-Rechavi M."/>
            <person name="Bobe J."/>
            <person name="Herpin A."/>
            <person name="Guiguen Y."/>
        </authorList>
    </citation>
    <scope>NUCLEOTIDE SEQUENCE [LARGE SCALE GENOMIC DNA]</scope>
    <source>
        <strain evidence="1">YG-Dec2019</strain>
    </source>
</reference>
<evidence type="ECO:0000313" key="1">
    <source>
        <dbReference type="EMBL" id="MCI4392362.1"/>
    </source>
</evidence>
<dbReference type="Proteomes" id="UP000829447">
    <property type="component" value="Linkage Group LG24"/>
</dbReference>
<proteinExistence type="predicted"/>
<sequence>MSRVRENEEEMDRMREQQREQDGQTERKRRRERKKRREEECSKVRRLWNARLTMQPPSDPSGAPEGRDWPLALSGRSLRAFVLFLSRNAVVASHEQRRRWPNSGARLRVRGQRSTQVDADEPRYCRERAGTRVLCCKALWEM</sequence>
<organism evidence="1 2">
    <name type="scientific">Pangasianodon gigas</name>
    <name type="common">Mekong giant catfish</name>
    <name type="synonym">Pangasius gigas</name>
    <dbReference type="NCBI Taxonomy" id="30993"/>
    <lineage>
        <taxon>Eukaryota</taxon>
        <taxon>Metazoa</taxon>
        <taxon>Chordata</taxon>
        <taxon>Craniata</taxon>
        <taxon>Vertebrata</taxon>
        <taxon>Euteleostomi</taxon>
        <taxon>Actinopterygii</taxon>
        <taxon>Neopterygii</taxon>
        <taxon>Teleostei</taxon>
        <taxon>Ostariophysi</taxon>
        <taxon>Siluriformes</taxon>
        <taxon>Pangasiidae</taxon>
        <taxon>Pangasianodon</taxon>
    </lineage>
</organism>
<protein>
    <submittedName>
        <fullName evidence="1">Uncharacterized protein</fullName>
    </submittedName>
</protein>
<keyword evidence="2" id="KW-1185">Reference proteome</keyword>
<accession>A0ACC5XMG8</accession>
<evidence type="ECO:0000313" key="2">
    <source>
        <dbReference type="Proteomes" id="UP000829447"/>
    </source>
</evidence>
<dbReference type="EMBL" id="CM040477">
    <property type="protein sequence ID" value="MCI4392362.1"/>
    <property type="molecule type" value="Genomic_DNA"/>
</dbReference>
<gene>
    <name evidence="1" type="ORF">PGIGA_G00145090</name>
</gene>
<comment type="caution">
    <text evidence="1">The sequence shown here is derived from an EMBL/GenBank/DDBJ whole genome shotgun (WGS) entry which is preliminary data.</text>
</comment>
<name>A0ACC5XMG8_PANGG</name>